<reference evidence="1" key="1">
    <citation type="thesis" date="2021" institute="BYU ScholarsArchive" country="Provo, UT, USA">
        <title>Applications of and Algorithms for Genome Assembly and Genomic Analyses with an Emphasis on Marine Teleosts.</title>
        <authorList>
            <person name="Pickett B.D."/>
        </authorList>
    </citation>
    <scope>NUCLEOTIDE SEQUENCE</scope>
    <source>
        <strain evidence="1">HI-2016</strain>
    </source>
</reference>
<sequence length="125" mass="14075">MANDATTERFIATHFLVPINLSQMNKRYAGHPRLARAWIGRRLTQLAPAEPNDEVGENRLRPDVIALRGKTMNGRITSQIRLCSLKQKPLERSPAVSYKHKCFKVNILTMGGIHTLMSATIKVQP</sequence>
<dbReference type="Proteomes" id="UP000824540">
    <property type="component" value="Unassembled WGS sequence"/>
</dbReference>
<accession>A0A8T2PJP2</accession>
<protein>
    <submittedName>
        <fullName evidence="1">Uncharacterized protein</fullName>
    </submittedName>
</protein>
<organism evidence="1 2">
    <name type="scientific">Albula glossodonta</name>
    <name type="common">roundjaw bonefish</name>
    <dbReference type="NCBI Taxonomy" id="121402"/>
    <lineage>
        <taxon>Eukaryota</taxon>
        <taxon>Metazoa</taxon>
        <taxon>Chordata</taxon>
        <taxon>Craniata</taxon>
        <taxon>Vertebrata</taxon>
        <taxon>Euteleostomi</taxon>
        <taxon>Actinopterygii</taxon>
        <taxon>Neopterygii</taxon>
        <taxon>Teleostei</taxon>
        <taxon>Albuliformes</taxon>
        <taxon>Albulidae</taxon>
        <taxon>Albula</taxon>
    </lineage>
</organism>
<proteinExistence type="predicted"/>
<dbReference type="EMBL" id="JAFBMS010000010">
    <property type="protein sequence ID" value="KAG9349137.1"/>
    <property type="molecule type" value="Genomic_DNA"/>
</dbReference>
<keyword evidence="2" id="KW-1185">Reference proteome</keyword>
<evidence type="ECO:0000313" key="1">
    <source>
        <dbReference type="EMBL" id="KAG9349137.1"/>
    </source>
</evidence>
<evidence type="ECO:0000313" key="2">
    <source>
        <dbReference type="Proteomes" id="UP000824540"/>
    </source>
</evidence>
<dbReference type="AlphaFoldDB" id="A0A8T2PJP2"/>
<gene>
    <name evidence="1" type="ORF">JZ751_029457</name>
</gene>
<name>A0A8T2PJP2_9TELE</name>
<comment type="caution">
    <text evidence="1">The sequence shown here is derived from an EMBL/GenBank/DDBJ whole genome shotgun (WGS) entry which is preliminary data.</text>
</comment>